<proteinExistence type="predicted"/>
<reference evidence="1 2" key="1">
    <citation type="submission" date="2024-10" db="EMBL/GenBank/DDBJ databases">
        <title>The Natural Products Discovery Center: Release of the First 8490 Sequenced Strains for Exploring Actinobacteria Biosynthetic Diversity.</title>
        <authorList>
            <person name="Kalkreuter E."/>
            <person name="Kautsar S.A."/>
            <person name="Yang D."/>
            <person name="Bader C.D."/>
            <person name="Teijaro C.N."/>
            <person name="Fluegel L."/>
            <person name="Davis C.M."/>
            <person name="Simpson J.R."/>
            <person name="Lauterbach L."/>
            <person name="Steele A.D."/>
            <person name="Gui C."/>
            <person name="Meng S."/>
            <person name="Li G."/>
            <person name="Viehrig K."/>
            <person name="Ye F."/>
            <person name="Su P."/>
            <person name="Kiefer A.F."/>
            <person name="Nichols A."/>
            <person name="Cepeda A.J."/>
            <person name="Yan W."/>
            <person name="Fan B."/>
            <person name="Jiang Y."/>
            <person name="Adhikari A."/>
            <person name="Zheng C.-J."/>
            <person name="Schuster L."/>
            <person name="Cowan T.M."/>
            <person name="Smanski M.J."/>
            <person name="Chevrette M.G."/>
            <person name="De Carvalho L.P.S."/>
            <person name="Shen B."/>
        </authorList>
    </citation>
    <scope>NUCLEOTIDE SEQUENCE [LARGE SCALE GENOMIC DNA]</scope>
    <source>
        <strain evidence="1 2">NPDC021253</strain>
    </source>
</reference>
<keyword evidence="2" id="KW-1185">Reference proteome</keyword>
<dbReference type="RefSeq" id="WP_396681742.1">
    <property type="nucleotide sequence ID" value="NZ_JBIRPU010000014.1"/>
</dbReference>
<sequence>MPSEDETRLTLDEIATLLGRSKRQTQSLIKSDPQFPISVSSDVWKNADVQRWAAAQDDVGTARIAAPKYHRTPDQPAQYVGASALDDRRHVVMTWSTAVGDLHLVYPPANAAHTDPAAAAKWLPTDSYAICVVWPDWNFHGPALESVLGVNPARRIPITWADLRRLLGMPAPYWLTSLRDPERMLEWKPGDPTVTVAAPADVDITPWLLLAALEDGETPVRRTLVGLAREAQSRATASAEMHMSLFDECDDREHIDLASRPLVTPAAQASDVPQDVRRMAWKEILQRDDELAIACAMAEGRYTGGRDAPFPQAARLSPELAATVVEWAALLVPAGRTAAHAALSYREGPALTCLEDPVTGAPVVCIGRGEYLTSVPFVLPTDSPLSELILDDEVWIRTADHRLFLAPLGDYGGVSWGYSGTGPSMLAALVDRLLDDISSPATFEVDGPAGLDELFEIKHPDGTIFTRAELVRARSAGTATESGRPSPHTGSE</sequence>
<accession>A0ABW7SR17</accession>
<organism evidence="1 2">
    <name type="scientific">Micromonospora rubida</name>
    <dbReference type="NCBI Taxonomy" id="2697657"/>
    <lineage>
        <taxon>Bacteria</taxon>
        <taxon>Bacillati</taxon>
        <taxon>Actinomycetota</taxon>
        <taxon>Actinomycetes</taxon>
        <taxon>Micromonosporales</taxon>
        <taxon>Micromonosporaceae</taxon>
        <taxon>Micromonospora</taxon>
    </lineage>
</organism>
<dbReference type="Proteomes" id="UP001611075">
    <property type="component" value="Unassembled WGS sequence"/>
</dbReference>
<comment type="caution">
    <text evidence="1">The sequence shown here is derived from an EMBL/GenBank/DDBJ whole genome shotgun (WGS) entry which is preliminary data.</text>
</comment>
<protein>
    <submittedName>
        <fullName evidence="1">Helix-turn-helix transcriptional regulator</fullName>
    </submittedName>
</protein>
<dbReference type="EMBL" id="JBIRPU010000014">
    <property type="protein sequence ID" value="MFI0794956.1"/>
    <property type="molecule type" value="Genomic_DNA"/>
</dbReference>
<evidence type="ECO:0000313" key="2">
    <source>
        <dbReference type="Proteomes" id="UP001611075"/>
    </source>
</evidence>
<name>A0ABW7SR17_9ACTN</name>
<gene>
    <name evidence="1" type="ORF">ACH4OY_20045</name>
</gene>
<evidence type="ECO:0000313" key="1">
    <source>
        <dbReference type="EMBL" id="MFI0794956.1"/>
    </source>
</evidence>